<dbReference type="Gene3D" id="3.60.70.12">
    <property type="entry name" value="L-amino peptidase D-ALA esterase/amidase"/>
    <property type="match status" value="1"/>
</dbReference>
<dbReference type="PANTHER" id="PTHR23100">
    <property type="entry name" value="ARGININE BIOSYNTHESIS BIFUNCTIONAL PROTEIN ARGJ"/>
    <property type="match status" value="1"/>
</dbReference>
<dbReference type="GO" id="GO:0004042">
    <property type="term" value="F:L-glutamate N-acetyltransferase activity"/>
    <property type="evidence" value="ECO:0007669"/>
    <property type="project" value="TreeGrafter"/>
</dbReference>
<evidence type="ECO:0000256" key="3">
    <source>
        <dbReference type="ARBA" id="ARBA00022813"/>
    </source>
</evidence>
<evidence type="ECO:0000256" key="1">
    <source>
        <dbReference type="ARBA" id="ARBA00006774"/>
    </source>
</evidence>
<dbReference type="SUPFAM" id="SSF56266">
    <property type="entry name" value="DmpA/ArgJ-like"/>
    <property type="match status" value="1"/>
</dbReference>
<dbReference type="GO" id="GO:0006526">
    <property type="term" value="P:L-arginine biosynthetic process"/>
    <property type="evidence" value="ECO:0007669"/>
    <property type="project" value="InterPro"/>
</dbReference>
<dbReference type="InterPro" id="IPR002813">
    <property type="entry name" value="Arg_biosynth_ArgJ"/>
</dbReference>
<keyword evidence="3" id="KW-0068">Autocatalytic cleavage</keyword>
<dbReference type="PANTHER" id="PTHR23100:SF0">
    <property type="entry name" value="ARGININE BIOSYNTHESIS BIFUNCTIONAL PROTEIN ARGJ, MITOCHONDRIAL"/>
    <property type="match status" value="1"/>
</dbReference>
<dbReference type="CDD" id="cd02152">
    <property type="entry name" value="OAT"/>
    <property type="match status" value="1"/>
</dbReference>
<dbReference type="EMBL" id="CAFBMM010000065">
    <property type="protein sequence ID" value="CAB4911806.1"/>
    <property type="molecule type" value="Genomic_DNA"/>
</dbReference>
<evidence type="ECO:0000256" key="2">
    <source>
        <dbReference type="ARBA" id="ARBA00022679"/>
    </source>
</evidence>
<keyword evidence="2" id="KW-0808">Transferase</keyword>
<accession>A0A6J7GYH4</accession>
<dbReference type="InterPro" id="IPR016117">
    <property type="entry name" value="ArgJ-like_dom_sf"/>
</dbReference>
<evidence type="ECO:0000313" key="5">
    <source>
        <dbReference type="EMBL" id="CAB4728921.1"/>
    </source>
</evidence>
<dbReference type="AlphaFoldDB" id="A0A6J7GYH4"/>
<dbReference type="EMBL" id="CAEZYK010000071">
    <property type="protein sequence ID" value="CAB4728921.1"/>
    <property type="molecule type" value="Genomic_DNA"/>
</dbReference>
<evidence type="ECO:0000313" key="7">
    <source>
        <dbReference type="EMBL" id="CAB4975002.1"/>
    </source>
</evidence>
<proteinExistence type="inferred from homology"/>
<reference evidence="6" key="1">
    <citation type="submission" date="2020-05" db="EMBL/GenBank/DDBJ databases">
        <authorList>
            <person name="Chiriac C."/>
            <person name="Salcher M."/>
            <person name="Ghai R."/>
            <person name="Kavagutti S V."/>
        </authorList>
    </citation>
    <scope>NUCLEOTIDE SEQUENCE</scope>
</reference>
<dbReference type="NCBIfam" id="NF003802">
    <property type="entry name" value="PRK05388.1"/>
    <property type="match status" value="1"/>
</dbReference>
<gene>
    <name evidence="5" type="ORF">UFOPK2683_01151</name>
    <name evidence="6" type="ORF">UFOPK3605_01166</name>
    <name evidence="7" type="ORF">UFOPK3897_00753</name>
    <name evidence="8" type="ORF">UFOPK4121_01376</name>
</gene>
<dbReference type="GO" id="GO:0006592">
    <property type="term" value="P:ornithine biosynthetic process"/>
    <property type="evidence" value="ECO:0007669"/>
    <property type="project" value="TreeGrafter"/>
</dbReference>
<keyword evidence="4" id="KW-0012">Acyltransferase</keyword>
<dbReference type="Pfam" id="PF01960">
    <property type="entry name" value="ArgJ"/>
    <property type="match status" value="1"/>
</dbReference>
<dbReference type="EMBL" id="CAFBOF010000012">
    <property type="protein sequence ID" value="CAB4975002.1"/>
    <property type="molecule type" value="Genomic_DNA"/>
</dbReference>
<dbReference type="HAMAP" id="MF_01106">
    <property type="entry name" value="ArgJ"/>
    <property type="match status" value="1"/>
</dbReference>
<dbReference type="Gene3D" id="3.10.20.340">
    <property type="entry name" value="ArgJ beta chain, C-terminal domain"/>
    <property type="match status" value="1"/>
</dbReference>
<name>A0A6J7GYH4_9ZZZZ</name>
<dbReference type="InterPro" id="IPR042195">
    <property type="entry name" value="ArgJ_beta_C"/>
</dbReference>
<dbReference type="EMBL" id="CAFBPQ010000057">
    <property type="protein sequence ID" value="CAB5031058.1"/>
    <property type="molecule type" value="Genomic_DNA"/>
</dbReference>
<comment type="similarity">
    <text evidence="1">Belongs to the ArgJ family.</text>
</comment>
<evidence type="ECO:0000313" key="8">
    <source>
        <dbReference type="EMBL" id="CAB5031058.1"/>
    </source>
</evidence>
<protein>
    <submittedName>
        <fullName evidence="6">Unannotated protein</fullName>
    </submittedName>
</protein>
<organism evidence="6">
    <name type="scientific">freshwater metagenome</name>
    <dbReference type="NCBI Taxonomy" id="449393"/>
    <lineage>
        <taxon>unclassified sequences</taxon>
        <taxon>metagenomes</taxon>
        <taxon>ecological metagenomes</taxon>
    </lineage>
</organism>
<sequence>MSVTSVPGFAASGVACGIKSSGVPDLALVATTNRKPVPAAGVFTTNLACAAPVQVSRAHLASGHSAAVILNSGNANAATGEYGRGVAKEMCSLVAAPLGVGTEEVLVCSTGLIGIPMSIDPIAAGIPGLVANLGTDATAGESAAQAILTTDTVRKESFISSNGFCVGAMAKGAAMLAPAMATMLAVIVTDAVATPDLLKQALAYGVRDSFNMLLVDGAMSTNDTVLLLANGSSNVNTNTKSRATAFMDAIGETCAQLSVAMAADAEGATKLATIVVRGARTESDARQAARSVAASQLVQCSLYGSDPYWGRVLSELGASGATFDPERTTISYNSVTVCRNGVAAAHDEIALAQTMGQREILIECNLQAGDKSATMHFTDLSHAYIDENAATS</sequence>
<evidence type="ECO:0000256" key="4">
    <source>
        <dbReference type="ARBA" id="ARBA00023315"/>
    </source>
</evidence>
<dbReference type="GO" id="GO:0004358">
    <property type="term" value="F:L-glutamate N-acetyltransferase activity, acting on acetyl-L-ornithine as donor"/>
    <property type="evidence" value="ECO:0007669"/>
    <property type="project" value="InterPro"/>
</dbReference>
<dbReference type="NCBIfam" id="TIGR00120">
    <property type="entry name" value="ArgJ"/>
    <property type="match status" value="1"/>
</dbReference>
<evidence type="ECO:0000313" key="6">
    <source>
        <dbReference type="EMBL" id="CAB4911806.1"/>
    </source>
</evidence>